<dbReference type="EMBL" id="KV018572">
    <property type="protein sequence ID" value="KZV16781.1"/>
    <property type="molecule type" value="Genomic_DNA"/>
</dbReference>
<dbReference type="AlphaFoldDB" id="A0A2Z7A683"/>
<gene>
    <name evidence="1" type="ORF">F511_15417</name>
</gene>
<evidence type="ECO:0000313" key="2">
    <source>
        <dbReference type="Proteomes" id="UP000250235"/>
    </source>
</evidence>
<protein>
    <submittedName>
        <fullName evidence="1">Uncharacterized protein</fullName>
    </submittedName>
</protein>
<keyword evidence="2" id="KW-1185">Reference proteome</keyword>
<reference evidence="1 2" key="1">
    <citation type="journal article" date="2015" name="Proc. Natl. Acad. Sci. U.S.A.">
        <title>The resurrection genome of Boea hygrometrica: A blueprint for survival of dehydration.</title>
        <authorList>
            <person name="Xiao L."/>
            <person name="Yang G."/>
            <person name="Zhang L."/>
            <person name="Yang X."/>
            <person name="Zhao S."/>
            <person name="Ji Z."/>
            <person name="Zhou Q."/>
            <person name="Hu M."/>
            <person name="Wang Y."/>
            <person name="Chen M."/>
            <person name="Xu Y."/>
            <person name="Jin H."/>
            <person name="Xiao X."/>
            <person name="Hu G."/>
            <person name="Bao F."/>
            <person name="Hu Y."/>
            <person name="Wan P."/>
            <person name="Li L."/>
            <person name="Deng X."/>
            <person name="Kuang T."/>
            <person name="Xiang C."/>
            <person name="Zhu J.K."/>
            <person name="Oliver M.J."/>
            <person name="He Y."/>
        </authorList>
    </citation>
    <scope>NUCLEOTIDE SEQUENCE [LARGE SCALE GENOMIC DNA]</scope>
    <source>
        <strain evidence="2">cv. XS01</strain>
    </source>
</reference>
<organism evidence="1 2">
    <name type="scientific">Dorcoceras hygrometricum</name>
    <dbReference type="NCBI Taxonomy" id="472368"/>
    <lineage>
        <taxon>Eukaryota</taxon>
        <taxon>Viridiplantae</taxon>
        <taxon>Streptophyta</taxon>
        <taxon>Embryophyta</taxon>
        <taxon>Tracheophyta</taxon>
        <taxon>Spermatophyta</taxon>
        <taxon>Magnoliopsida</taxon>
        <taxon>eudicotyledons</taxon>
        <taxon>Gunneridae</taxon>
        <taxon>Pentapetalae</taxon>
        <taxon>asterids</taxon>
        <taxon>lamiids</taxon>
        <taxon>Lamiales</taxon>
        <taxon>Gesneriaceae</taxon>
        <taxon>Didymocarpoideae</taxon>
        <taxon>Trichosporeae</taxon>
        <taxon>Loxocarpinae</taxon>
        <taxon>Dorcoceras</taxon>
    </lineage>
</organism>
<dbReference type="Proteomes" id="UP000250235">
    <property type="component" value="Unassembled WGS sequence"/>
</dbReference>
<evidence type="ECO:0000313" key="1">
    <source>
        <dbReference type="EMBL" id="KZV16781.1"/>
    </source>
</evidence>
<proteinExistence type="predicted"/>
<accession>A0A2Z7A683</accession>
<name>A0A2Z7A683_9LAMI</name>
<sequence>MVCLANYRTTLVRILQVVTICRVESPRTVIVLATPGTIFETSTVPREHDRDPIPVPTVVSEPRFGSVTVLELRQKDTIFKKNKKIISRSRATAARLPHDRRTAVAWLLVSTVRSSHTLCGDHAGIHATNRGTYREICGSMCAASLDRSRWVLAGRFGIPLRMCLDSHARHMRHLLPHTGGRAMHACARHMQHSTPHATESMCGALAAPLLPAGSLDRGAR</sequence>